<comment type="caution">
    <text evidence="1">The sequence shown here is derived from an EMBL/GenBank/DDBJ whole genome shotgun (WGS) entry which is preliminary data.</text>
</comment>
<reference evidence="1" key="1">
    <citation type="submission" date="2020-10" db="EMBL/GenBank/DDBJ databases">
        <authorList>
            <person name="Gilroy R."/>
        </authorList>
    </citation>
    <scope>NUCLEOTIDE SEQUENCE</scope>
    <source>
        <strain evidence="1">ChiHcec3-11533</strain>
    </source>
</reference>
<dbReference type="EMBL" id="DVMU01000018">
    <property type="protein sequence ID" value="HIU33078.1"/>
    <property type="molecule type" value="Genomic_DNA"/>
</dbReference>
<sequence length="108" mass="12297">MNNYLQFSEAGRGKFAFTSKWRQLRPLSPGPRAALFPHPAKIRIPCAKILGKTRRNFPLNAEKSSVSSLFLQIIPLKTFLSAAMNSIIKYRYLNTDIPLLHLKNPPLF</sequence>
<evidence type="ECO:0000313" key="1">
    <source>
        <dbReference type="EMBL" id="HIU33078.1"/>
    </source>
</evidence>
<dbReference type="Proteomes" id="UP000824072">
    <property type="component" value="Unassembled WGS sequence"/>
</dbReference>
<accession>A0A9D1I9Y2</accession>
<organism evidence="1 2">
    <name type="scientific">Candidatus Pullichristensenella excrementigallinarum</name>
    <dbReference type="NCBI Taxonomy" id="2840907"/>
    <lineage>
        <taxon>Bacteria</taxon>
        <taxon>Bacillati</taxon>
        <taxon>Bacillota</taxon>
        <taxon>Clostridia</taxon>
        <taxon>Candidatus Pullichristensenella</taxon>
    </lineage>
</organism>
<gene>
    <name evidence="1" type="ORF">IAB02_00815</name>
</gene>
<protein>
    <submittedName>
        <fullName evidence="1">Uncharacterized protein</fullName>
    </submittedName>
</protein>
<proteinExistence type="predicted"/>
<dbReference type="AlphaFoldDB" id="A0A9D1I9Y2"/>
<name>A0A9D1I9Y2_9FIRM</name>
<evidence type="ECO:0000313" key="2">
    <source>
        <dbReference type="Proteomes" id="UP000824072"/>
    </source>
</evidence>
<reference evidence="1" key="2">
    <citation type="journal article" date="2021" name="PeerJ">
        <title>Extensive microbial diversity within the chicken gut microbiome revealed by metagenomics and culture.</title>
        <authorList>
            <person name="Gilroy R."/>
            <person name="Ravi A."/>
            <person name="Getino M."/>
            <person name="Pursley I."/>
            <person name="Horton D.L."/>
            <person name="Alikhan N.F."/>
            <person name="Baker D."/>
            <person name="Gharbi K."/>
            <person name="Hall N."/>
            <person name="Watson M."/>
            <person name="Adriaenssens E.M."/>
            <person name="Foster-Nyarko E."/>
            <person name="Jarju S."/>
            <person name="Secka A."/>
            <person name="Antonio M."/>
            <person name="Oren A."/>
            <person name="Chaudhuri R.R."/>
            <person name="La Ragione R."/>
            <person name="Hildebrand F."/>
            <person name="Pallen M.J."/>
        </authorList>
    </citation>
    <scope>NUCLEOTIDE SEQUENCE</scope>
    <source>
        <strain evidence="1">ChiHcec3-11533</strain>
    </source>
</reference>